<evidence type="ECO:0000313" key="3">
    <source>
        <dbReference type="Proteomes" id="UP000188354"/>
    </source>
</evidence>
<feature type="region of interest" description="Disordered" evidence="1">
    <location>
        <begin position="254"/>
        <end position="343"/>
    </location>
</feature>
<protein>
    <recommendedName>
        <fullName evidence="4">DUF3527 domain-containing protein</fullName>
    </recommendedName>
</protein>
<feature type="compositionally biased region" description="Basic and acidic residues" evidence="1">
    <location>
        <begin position="323"/>
        <end position="342"/>
    </location>
</feature>
<dbReference type="Pfam" id="PF12043">
    <property type="entry name" value="DUF3527"/>
    <property type="match status" value="2"/>
</dbReference>
<feature type="region of interest" description="Disordered" evidence="1">
    <location>
        <begin position="140"/>
        <end position="173"/>
    </location>
</feature>
<dbReference type="OrthoDB" id="1898655at2759"/>
<proteinExistence type="predicted"/>
<dbReference type="InterPro" id="IPR021916">
    <property type="entry name" value="DUF3527"/>
</dbReference>
<keyword evidence="3" id="KW-1185">Reference proteome</keyword>
<evidence type="ECO:0000256" key="1">
    <source>
        <dbReference type="SAM" id="MobiDB-lite"/>
    </source>
</evidence>
<dbReference type="Gramene" id="OIW18910">
    <property type="protein sequence ID" value="OIW18910"/>
    <property type="gene ID" value="TanjilG_25353"/>
</dbReference>
<dbReference type="PANTHER" id="PTHR31390:SF12">
    <property type="entry name" value="PUTATIVE (DUF3527)-RELATED"/>
    <property type="match status" value="1"/>
</dbReference>
<reference evidence="2 3" key="1">
    <citation type="journal article" date="2017" name="Plant Biotechnol. J.">
        <title>A comprehensive draft genome sequence for lupin (Lupinus angustifolius), an emerging health food: insights into plant-microbe interactions and legume evolution.</title>
        <authorList>
            <person name="Hane J.K."/>
            <person name="Ming Y."/>
            <person name="Kamphuis L.G."/>
            <person name="Nelson M.N."/>
            <person name="Garg G."/>
            <person name="Atkins C.A."/>
            <person name="Bayer P.E."/>
            <person name="Bravo A."/>
            <person name="Bringans S."/>
            <person name="Cannon S."/>
            <person name="Edwards D."/>
            <person name="Foley R."/>
            <person name="Gao L.L."/>
            <person name="Harrison M.J."/>
            <person name="Huang W."/>
            <person name="Hurgobin B."/>
            <person name="Li S."/>
            <person name="Liu C.W."/>
            <person name="McGrath A."/>
            <person name="Morahan G."/>
            <person name="Murray J."/>
            <person name="Weller J."/>
            <person name="Jian J."/>
            <person name="Singh K.B."/>
        </authorList>
    </citation>
    <scope>NUCLEOTIDE SEQUENCE [LARGE SCALE GENOMIC DNA]</scope>
    <source>
        <strain evidence="3">cv. Tanjil</strain>
        <tissue evidence="2">Whole plant</tissue>
    </source>
</reference>
<dbReference type="PANTHER" id="PTHR31390">
    <property type="entry name" value="EXPRESSED PROTEIN"/>
    <property type="match status" value="1"/>
</dbReference>
<dbReference type="EMBL" id="CM007361">
    <property type="protein sequence ID" value="OIW18910.1"/>
    <property type="molecule type" value="Genomic_DNA"/>
</dbReference>
<sequence length="934" mass="104242">MPFNEKPSNELLKPAEGMGFGLELGKVSSKTAAKECPVLPQSNSIPNDKFKSKNGVGPQYSDLKQKGKQVVEGKIQNREGVKKSATGSDELVKHMSNLPGYLLRTERRENFQENAFNVGVLDWSRLEQWKHKHIPVPFRNFTSFSSSESSSRTATKSPTSVRGKEKLDNNKALLSSSIRPSYREYLHERTKHPSPSVKQFESSKCETKNIGDEPIMTVLAFKSIGKSHSDISLEKERKNDYRKRTSRVRKFASNLQHHGVSHVANENANVKDGGTKHSMEGLQGYNHKVKSRNRKSSCDMGQPSVEPKHKGVSSKEMSSSSSENRKKEPDFNIGDKHSHDKQSNIVQLCPQEIVQSSSSEDFRLSELRTSSDEFFSESSQSSSSYVSFPEENCTEDVCSKIPNSSALPSLAGLTSETIQQRLSTENKMSSLKSAGPRFDKDMSLDTKLRHECVFSNLKESLDKETAELTAQRGMMNPSHNRRLSFSLSLIGRSFSFKEGSALPKFNSTYFGANSGPVTPRPSVQWDNPSKEAYSHNRARFSPVRRLLDPIFKHKLSSDIQHSTKSSQTCRGSKNSINYKTIDVNESPKAEKSKGSSVHGLLQLTIKNGLPLFKFVLNNERKIYAATTKSLASLENDDLGCCFTFYLVNETKKKSGGWMSHGSKEKSYGYAYSIVAQMKFSCSKINEPINQNSKIQPLVREYVLSGVEVGPTDHGQSKFIQSRELAAIVIDSSFENLINEGLHGDKSLLKKECVKCLSDERCVCRSCVNWISGSTTVILPGAVHGSPNKGETSPLIYRWKNGGSCDCGGWDIGCKLLVLSNQKHSSNIPKSSKPYHDPFQLFVQEGAQRDTPFFTLSPLKDGFYSIEFNSTISHLQAFFISVVVLSCQKLPSSFEMNCMLEEILKEPCSKNNRRFQEKAPMKYTPILPLSPVGRV</sequence>
<dbReference type="Proteomes" id="UP000188354">
    <property type="component" value="Chromosome LG01"/>
</dbReference>
<accession>A0A4P1RV30</accession>
<name>A0A4P1RV30_LUPAN</name>
<organism evidence="2 3">
    <name type="scientific">Lupinus angustifolius</name>
    <name type="common">Narrow-leaved blue lupine</name>
    <dbReference type="NCBI Taxonomy" id="3871"/>
    <lineage>
        <taxon>Eukaryota</taxon>
        <taxon>Viridiplantae</taxon>
        <taxon>Streptophyta</taxon>
        <taxon>Embryophyta</taxon>
        <taxon>Tracheophyta</taxon>
        <taxon>Spermatophyta</taxon>
        <taxon>Magnoliopsida</taxon>
        <taxon>eudicotyledons</taxon>
        <taxon>Gunneridae</taxon>
        <taxon>Pentapetalae</taxon>
        <taxon>rosids</taxon>
        <taxon>fabids</taxon>
        <taxon>Fabales</taxon>
        <taxon>Fabaceae</taxon>
        <taxon>Papilionoideae</taxon>
        <taxon>50 kb inversion clade</taxon>
        <taxon>genistoids sensu lato</taxon>
        <taxon>core genistoids</taxon>
        <taxon>Genisteae</taxon>
        <taxon>Lupinus</taxon>
    </lineage>
</organism>
<gene>
    <name evidence="2" type="ORF">TanjilG_25353</name>
</gene>
<feature type="compositionally biased region" description="Low complexity" evidence="1">
    <location>
        <begin position="142"/>
        <end position="157"/>
    </location>
</feature>
<feature type="region of interest" description="Disordered" evidence="1">
    <location>
        <begin position="38"/>
        <end position="61"/>
    </location>
</feature>
<evidence type="ECO:0000313" key="2">
    <source>
        <dbReference type="EMBL" id="OIW18910.1"/>
    </source>
</evidence>
<dbReference type="KEGG" id="lang:109351373"/>
<evidence type="ECO:0008006" key="4">
    <source>
        <dbReference type="Google" id="ProtNLM"/>
    </source>
</evidence>
<dbReference type="AlphaFoldDB" id="A0A4P1RV30"/>
<dbReference type="STRING" id="3871.A0A4P1RV30"/>